<dbReference type="STRING" id="33007.HMPREF3198_00496"/>
<accession>A0A2I1ILR2</accession>
<evidence type="ECO:0000313" key="8">
    <source>
        <dbReference type="EMBL" id="PKY72071.1"/>
    </source>
</evidence>
<protein>
    <submittedName>
        <fullName evidence="8">Cytochrome C biogenesis protein CcdA</fullName>
    </submittedName>
</protein>
<evidence type="ECO:0000256" key="6">
    <source>
        <dbReference type="SAM" id="Phobius"/>
    </source>
</evidence>
<evidence type="ECO:0000256" key="1">
    <source>
        <dbReference type="ARBA" id="ARBA00004141"/>
    </source>
</evidence>
<evidence type="ECO:0000256" key="3">
    <source>
        <dbReference type="ARBA" id="ARBA00022692"/>
    </source>
</evidence>
<evidence type="ECO:0000259" key="7">
    <source>
        <dbReference type="Pfam" id="PF02683"/>
    </source>
</evidence>
<proteinExistence type="inferred from homology"/>
<feature type="transmembrane region" description="Helical" evidence="6">
    <location>
        <begin position="6"/>
        <end position="33"/>
    </location>
</feature>
<feature type="transmembrane region" description="Helical" evidence="6">
    <location>
        <begin position="84"/>
        <end position="108"/>
    </location>
</feature>
<feature type="domain" description="Cytochrome C biogenesis protein transmembrane" evidence="7">
    <location>
        <begin position="8"/>
        <end position="197"/>
    </location>
</feature>
<evidence type="ECO:0000256" key="5">
    <source>
        <dbReference type="ARBA" id="ARBA00023136"/>
    </source>
</evidence>
<reference evidence="8 9" key="1">
    <citation type="submission" date="2017-12" db="EMBL/GenBank/DDBJ databases">
        <title>Phylogenetic diversity of female urinary microbiome.</title>
        <authorList>
            <person name="Thomas-White K."/>
            <person name="Wolfe A.J."/>
        </authorList>
    </citation>
    <scope>NUCLEOTIDE SEQUENCE [LARGE SCALE GENOMIC DNA]</scope>
    <source>
        <strain evidence="8 9">UMB0402</strain>
    </source>
</reference>
<dbReference type="RefSeq" id="WP_029769251.1">
    <property type="nucleotide sequence ID" value="NZ_JAWHKF010000002.1"/>
</dbReference>
<evidence type="ECO:0000256" key="2">
    <source>
        <dbReference type="ARBA" id="ARBA00006143"/>
    </source>
</evidence>
<keyword evidence="5 6" id="KW-0472">Membrane</keyword>
<evidence type="ECO:0000256" key="4">
    <source>
        <dbReference type="ARBA" id="ARBA00022989"/>
    </source>
</evidence>
<comment type="subcellular location">
    <subcellularLocation>
        <location evidence="1">Membrane</location>
        <topology evidence="1">Multi-pass membrane protein</topology>
    </subcellularLocation>
</comment>
<feature type="transmembrane region" description="Helical" evidence="6">
    <location>
        <begin position="201"/>
        <end position="222"/>
    </location>
</feature>
<sequence>MPVEVSVTAAFLGGILAFVSPCFLPVVPVIVAYMAGIQVEGGQTNRVRAVSHALVFIAAFSLVFVGIWALVGMVGLVVGQYRGIVRVCGGVILVVMGLQLAGIINVPFLNQNFRVAVDAAHAPTYRRSALLGLAFGAGWTPCIGPILGAVIALATSSATMGRGLVLMVIFCAGLGLPLLAVAVGSSFVTEKLTWFKKHYQLTTTVSGACLVVIGILMAAGLLSKVTGLAL</sequence>
<dbReference type="PANTHER" id="PTHR31272:SF4">
    <property type="entry name" value="CYTOCHROME C-TYPE BIOGENESIS PROTEIN HI_1454-RELATED"/>
    <property type="match status" value="1"/>
</dbReference>
<dbReference type="InterPro" id="IPR051790">
    <property type="entry name" value="Cytochrome_c-biogenesis_DsbD"/>
</dbReference>
<comment type="caution">
    <text evidence="8">The sequence shown here is derived from an EMBL/GenBank/DDBJ whole genome shotgun (WGS) entry which is preliminary data.</text>
</comment>
<feature type="transmembrane region" description="Helical" evidence="6">
    <location>
        <begin position="164"/>
        <end position="189"/>
    </location>
</feature>
<dbReference type="AlphaFoldDB" id="A0A2I1ILR2"/>
<gene>
    <name evidence="8" type="ORF">CYJ19_07655</name>
</gene>
<comment type="similarity">
    <text evidence="2">Belongs to the DsbD family.</text>
</comment>
<name>A0A2I1ILR2_9ACTO</name>
<dbReference type="GO" id="GO:0017004">
    <property type="term" value="P:cytochrome complex assembly"/>
    <property type="evidence" value="ECO:0007669"/>
    <property type="project" value="InterPro"/>
</dbReference>
<keyword evidence="9" id="KW-1185">Reference proteome</keyword>
<dbReference type="Proteomes" id="UP000235122">
    <property type="component" value="Unassembled WGS sequence"/>
</dbReference>
<keyword evidence="3 6" id="KW-0812">Transmembrane</keyword>
<organism evidence="8 9">
    <name type="scientific">Winkia neuii</name>
    <dbReference type="NCBI Taxonomy" id="33007"/>
    <lineage>
        <taxon>Bacteria</taxon>
        <taxon>Bacillati</taxon>
        <taxon>Actinomycetota</taxon>
        <taxon>Actinomycetes</taxon>
        <taxon>Actinomycetales</taxon>
        <taxon>Actinomycetaceae</taxon>
        <taxon>Winkia</taxon>
    </lineage>
</organism>
<feature type="transmembrane region" description="Helical" evidence="6">
    <location>
        <begin position="129"/>
        <end position="152"/>
    </location>
</feature>
<dbReference type="Pfam" id="PF02683">
    <property type="entry name" value="DsbD_TM"/>
    <property type="match status" value="1"/>
</dbReference>
<dbReference type="GO" id="GO:0016020">
    <property type="term" value="C:membrane"/>
    <property type="evidence" value="ECO:0007669"/>
    <property type="project" value="UniProtKB-SubCell"/>
</dbReference>
<feature type="transmembrane region" description="Helical" evidence="6">
    <location>
        <begin position="54"/>
        <end position="78"/>
    </location>
</feature>
<dbReference type="PANTHER" id="PTHR31272">
    <property type="entry name" value="CYTOCHROME C-TYPE BIOGENESIS PROTEIN HI_1454-RELATED"/>
    <property type="match status" value="1"/>
</dbReference>
<dbReference type="GeneID" id="35867433"/>
<dbReference type="EMBL" id="PKKO01000004">
    <property type="protein sequence ID" value="PKY72071.1"/>
    <property type="molecule type" value="Genomic_DNA"/>
</dbReference>
<dbReference type="InterPro" id="IPR003834">
    <property type="entry name" value="Cyt_c_assmbl_TM_dom"/>
</dbReference>
<keyword evidence="4 6" id="KW-1133">Transmembrane helix</keyword>
<evidence type="ECO:0000313" key="9">
    <source>
        <dbReference type="Proteomes" id="UP000235122"/>
    </source>
</evidence>